<keyword evidence="2" id="KW-1185">Reference proteome</keyword>
<evidence type="ECO:0000313" key="1">
    <source>
        <dbReference type="EMBL" id="OBS23097.1"/>
    </source>
</evidence>
<name>A0A1B8ARI7_FUSPO</name>
<comment type="caution">
    <text evidence="1">The sequence shown here is derived from an EMBL/GenBank/DDBJ whole genome shotgun (WGS) entry which is preliminary data.</text>
</comment>
<dbReference type="EMBL" id="LYXU01000002">
    <property type="protein sequence ID" value="OBS23097.1"/>
    <property type="molecule type" value="Genomic_DNA"/>
</dbReference>
<accession>A0A1B8ARI7</accession>
<gene>
    <name evidence="1" type="ORF">FPOA_03656</name>
</gene>
<sequence length="576" mass="65372">MDKLGFENLINLMKGKDSTHQWDVVVSYDTVKVNEILQENPINNLESMSYWGHAFDYDDQGTDVKHLYKFDVEFPTPRLHFYPTSRIGSVTLSAELKGKFELWKLQLDDDDQYPDDKDPNWKDSRPKADIAGVLAPRYKVKIDVELRNVEGSGKSPDAPVDYTVHLGDSPDASRKICISFKKTTVTLEEPDANQQPKSGKRPRRLGAILKTALVEGMQKELNENHPEHLISGISRKTTDDSMITLRPSSFRFSIIEEDKQNKWPGILIMWIGVEGGYNNGLMPGGRTPLDFNPDGNIQSPIPKGCSASVIFSHDIFARKFFAENLKNGFEEMEVKSVIGDEGMKVQGNLKSGAVKIDKFFEKSELPGATWINTCDGLEFEPNDTPTEITLTPGINAGVEMKYKAKMKWAYWRFQIFYFSPPPLPGGDPPPLQLPVDEKGWVEFWFTWGSKGTWQGGNEKFPNSLQLDFQHKHHKPMYDVKMKGHDMKSLPAKFLNGLLGIEERDKIPHHYSKMEIPRPDANLEMKGLDYFLTTHLLFPGKQVFFPHDLNDKNKAKGMGMAIPRDVILTGDIRSSFK</sequence>
<organism evidence="1 2">
    <name type="scientific">Fusarium poae</name>
    <dbReference type="NCBI Taxonomy" id="36050"/>
    <lineage>
        <taxon>Eukaryota</taxon>
        <taxon>Fungi</taxon>
        <taxon>Dikarya</taxon>
        <taxon>Ascomycota</taxon>
        <taxon>Pezizomycotina</taxon>
        <taxon>Sordariomycetes</taxon>
        <taxon>Hypocreomycetidae</taxon>
        <taxon>Hypocreales</taxon>
        <taxon>Nectriaceae</taxon>
        <taxon>Fusarium</taxon>
    </lineage>
</organism>
<dbReference type="AlphaFoldDB" id="A0A1B8ARI7"/>
<dbReference type="Proteomes" id="UP000091967">
    <property type="component" value="Unassembled WGS sequence"/>
</dbReference>
<dbReference type="OMA" id="MANCFFI"/>
<protein>
    <submittedName>
        <fullName evidence="1">Uncharacterized protein</fullName>
    </submittedName>
</protein>
<evidence type="ECO:0000313" key="2">
    <source>
        <dbReference type="Proteomes" id="UP000091967"/>
    </source>
</evidence>
<reference evidence="1 2" key="1">
    <citation type="submission" date="2016-06" db="EMBL/GenBank/DDBJ databases">
        <title>Living apart together: crosstalk between the core and supernumerary genomes in a fungal plant pathogen.</title>
        <authorList>
            <person name="Vanheule A."/>
            <person name="Audenaert K."/>
            <person name="Warris S."/>
            <person name="Van De Geest H."/>
            <person name="Schijlen E."/>
            <person name="Hofte M."/>
            <person name="De Saeger S."/>
            <person name="Haesaert G."/>
            <person name="Waalwijk C."/>
            <person name="Van Der Lee T."/>
        </authorList>
    </citation>
    <scope>NUCLEOTIDE SEQUENCE [LARGE SCALE GENOMIC DNA]</scope>
    <source>
        <strain evidence="1 2">2516</strain>
    </source>
</reference>
<proteinExistence type="predicted"/>